<dbReference type="InterPro" id="IPR011990">
    <property type="entry name" value="TPR-like_helical_dom_sf"/>
</dbReference>
<dbReference type="NCBIfam" id="TIGR00756">
    <property type="entry name" value="PPR"/>
    <property type="match status" value="5"/>
</dbReference>
<keyword evidence="1" id="KW-0677">Repeat</keyword>
<dbReference type="PANTHER" id="PTHR47926">
    <property type="entry name" value="PENTATRICOPEPTIDE REPEAT-CONTAINING PROTEIN"/>
    <property type="match status" value="1"/>
</dbReference>
<evidence type="ECO:0008006" key="6">
    <source>
        <dbReference type="Google" id="ProtNLM"/>
    </source>
</evidence>
<protein>
    <recommendedName>
        <fullName evidence="6">Pentatricopeptide repeat-containing protein</fullName>
    </recommendedName>
</protein>
<dbReference type="GO" id="GO:0099402">
    <property type="term" value="P:plant organ development"/>
    <property type="evidence" value="ECO:0007669"/>
    <property type="project" value="UniProtKB-ARBA"/>
</dbReference>
<feature type="repeat" description="PPR" evidence="2">
    <location>
        <begin position="64"/>
        <end position="98"/>
    </location>
</feature>
<dbReference type="InterPro" id="IPR002885">
    <property type="entry name" value="PPR_rpt"/>
</dbReference>
<dbReference type="Pfam" id="PF01535">
    <property type="entry name" value="PPR"/>
    <property type="match status" value="2"/>
</dbReference>
<feature type="repeat" description="PPR" evidence="2">
    <location>
        <begin position="136"/>
        <end position="166"/>
    </location>
</feature>
<evidence type="ECO:0000313" key="4">
    <source>
        <dbReference type="EnsemblPlants" id="Kaladp0045s0394.1.v1.1"/>
    </source>
</evidence>
<evidence type="ECO:0000256" key="2">
    <source>
        <dbReference type="PROSITE-ProRule" id="PRU00708"/>
    </source>
</evidence>
<dbReference type="AlphaFoldDB" id="A0A7N0TV83"/>
<organism evidence="4 5">
    <name type="scientific">Kalanchoe fedtschenkoi</name>
    <name type="common">Lavender scallops</name>
    <name type="synonym">South American air plant</name>
    <dbReference type="NCBI Taxonomy" id="63787"/>
    <lineage>
        <taxon>Eukaryota</taxon>
        <taxon>Viridiplantae</taxon>
        <taxon>Streptophyta</taxon>
        <taxon>Embryophyta</taxon>
        <taxon>Tracheophyta</taxon>
        <taxon>Spermatophyta</taxon>
        <taxon>Magnoliopsida</taxon>
        <taxon>eudicotyledons</taxon>
        <taxon>Gunneridae</taxon>
        <taxon>Pentapetalae</taxon>
        <taxon>Saxifragales</taxon>
        <taxon>Crassulaceae</taxon>
        <taxon>Kalanchoe</taxon>
    </lineage>
</organism>
<dbReference type="InterPro" id="IPR046960">
    <property type="entry name" value="PPR_At4g14850-like_plant"/>
</dbReference>
<reference evidence="4" key="1">
    <citation type="submission" date="2021-01" db="UniProtKB">
        <authorList>
            <consortium name="EnsemblPlants"/>
        </authorList>
    </citation>
    <scope>IDENTIFICATION</scope>
</reference>
<keyword evidence="5" id="KW-1185">Reference proteome</keyword>
<feature type="repeat" description="PPR" evidence="2">
    <location>
        <begin position="268"/>
        <end position="302"/>
    </location>
</feature>
<feature type="repeat" description="PPR" evidence="2">
    <location>
        <begin position="339"/>
        <end position="369"/>
    </location>
</feature>
<proteinExistence type="predicted"/>
<dbReference type="PANTHER" id="PTHR47926:SF357">
    <property type="entry name" value="PENTATRICOPEPTIDE REPEAT-CONTAINING PROTEIN"/>
    <property type="match status" value="1"/>
</dbReference>
<dbReference type="GO" id="GO:0003723">
    <property type="term" value="F:RNA binding"/>
    <property type="evidence" value="ECO:0007669"/>
    <property type="project" value="InterPro"/>
</dbReference>
<evidence type="ECO:0000256" key="3">
    <source>
        <dbReference type="SAM" id="MobiDB-lite"/>
    </source>
</evidence>
<dbReference type="Gene3D" id="1.25.40.10">
    <property type="entry name" value="Tetratricopeptide repeat domain"/>
    <property type="match status" value="3"/>
</dbReference>
<feature type="repeat" description="PPR" evidence="2">
    <location>
        <begin position="167"/>
        <end position="201"/>
    </location>
</feature>
<dbReference type="Gramene" id="Kaladp0045s0394.1.v1.1">
    <property type="protein sequence ID" value="Kaladp0045s0394.1.v1.1"/>
    <property type="gene ID" value="Kaladp0045s0394.v1.1"/>
</dbReference>
<feature type="region of interest" description="Disordered" evidence="3">
    <location>
        <begin position="439"/>
        <end position="474"/>
    </location>
</feature>
<dbReference type="GO" id="GO:0009451">
    <property type="term" value="P:RNA modification"/>
    <property type="evidence" value="ECO:0007669"/>
    <property type="project" value="InterPro"/>
</dbReference>
<feature type="compositionally biased region" description="Basic and acidic residues" evidence="3">
    <location>
        <begin position="440"/>
        <end position="450"/>
    </location>
</feature>
<dbReference type="PROSITE" id="PS51375">
    <property type="entry name" value="PPR"/>
    <property type="match status" value="5"/>
</dbReference>
<name>A0A7N0TV83_KALFE</name>
<dbReference type="InterPro" id="IPR046848">
    <property type="entry name" value="E_motif"/>
</dbReference>
<evidence type="ECO:0000256" key="1">
    <source>
        <dbReference type="ARBA" id="ARBA00022737"/>
    </source>
</evidence>
<dbReference type="Pfam" id="PF20431">
    <property type="entry name" value="E_motif"/>
    <property type="match status" value="1"/>
</dbReference>
<dbReference type="FunFam" id="1.25.40.10:FF:000158">
    <property type="entry name" value="pentatricopeptide repeat-containing protein At2g33680"/>
    <property type="match status" value="1"/>
</dbReference>
<dbReference type="EnsemblPlants" id="Kaladp0045s0394.1.v1.1">
    <property type="protein sequence ID" value="Kaladp0045s0394.1.v1.1"/>
    <property type="gene ID" value="Kaladp0045s0394.v1.1"/>
</dbReference>
<accession>A0A7N0TV83</accession>
<evidence type="ECO:0000313" key="5">
    <source>
        <dbReference type="Proteomes" id="UP000594263"/>
    </source>
</evidence>
<dbReference type="Pfam" id="PF13041">
    <property type="entry name" value="PPR_2"/>
    <property type="match status" value="3"/>
</dbReference>
<sequence>MKALWRFHSGATVHAGKCRVAFSRLIQSLRASQHVTVADSADMFFESRQLEHVVQVFDELPSRDVVSATASISGFIDNNHFEKALLLFSRMIALGIRPNEGLISNVYAGSAALNFYAKLADVKGATRVLEDTHKPNVVSYTTLICAYLKNEQFDDALTLFQTMPERNGITWNAMIGGYSQAGKNEEAVNLFVEMLRENVLPTQFTYPCVVSAASNIAALGMGKSFHASSIKVLGNPNLFVGNSLISLYAKCASMEDSRIIFDKLPVKNIVSWNAIICGYAQNGKAREAMELYHRMKCDGIKSNGVTLLGLLLACNHSGLVDEGCSYFNEAKIENPRMLKPEHYGCMVDILCRSGRLEEAEQFLSSMPFSAGIGFWKALLGGSQTHSNMEVLALMEGRGQKRPELGELPMDKRACSRDAPGSEYPIHIQAAANSVSSTLSEFHDGDMDTDHTGTSYSEGEHEDNSAYGSCDSEGSAGEGSVPARYAAKKILGLDPGDVSSYVMLSNACSAAGNWHDVSMIRREMKVKKMKRIPGCSWIEIKSKVHNFVRGDKRHEEKDDIYYVLNLYEWDVKDIQAVIMLIGDI</sequence>
<dbReference type="Proteomes" id="UP000594263">
    <property type="component" value="Unplaced"/>
</dbReference>